<dbReference type="EMBL" id="LDJX01000002">
    <property type="protein sequence ID" value="KPM32920.1"/>
    <property type="molecule type" value="Genomic_DNA"/>
</dbReference>
<keyword evidence="3" id="KW-1185">Reference proteome</keyword>
<evidence type="ECO:0000256" key="1">
    <source>
        <dbReference type="SAM" id="Phobius"/>
    </source>
</evidence>
<dbReference type="STRING" id="1300341.I595_1347"/>
<feature type="transmembrane region" description="Helical" evidence="1">
    <location>
        <begin position="15"/>
        <end position="33"/>
    </location>
</feature>
<dbReference type="AlphaFoldDB" id="A0A0P7ALX8"/>
<feature type="transmembrane region" description="Helical" evidence="1">
    <location>
        <begin position="39"/>
        <end position="62"/>
    </location>
</feature>
<reference evidence="2 3" key="1">
    <citation type="submission" date="2015-09" db="EMBL/GenBank/DDBJ databases">
        <title>Genome sequence of the marine flavobacterium Croceitalea dokdonensis DOKDO 023 that contains proton- and sodium-pumping rhodopsins.</title>
        <authorList>
            <person name="Kwon S.-K."/>
            <person name="Lee H.K."/>
            <person name="Kwak M.-J."/>
            <person name="Kim J.F."/>
        </authorList>
    </citation>
    <scope>NUCLEOTIDE SEQUENCE [LARGE SCALE GENOMIC DNA]</scope>
    <source>
        <strain evidence="2 3">DOKDO 023</strain>
    </source>
</reference>
<comment type="caution">
    <text evidence="2">The sequence shown here is derived from an EMBL/GenBank/DDBJ whole genome shotgun (WGS) entry which is preliminary data.</text>
</comment>
<name>A0A0P7ALX8_9FLAO</name>
<sequence length="67" mass="7549">MKKPQKTSTYNKGRAFAFSGILCTTLGLITYYLKGAMFYYGILFLMGMLLGFIGAFFILMSIRKGQD</sequence>
<gene>
    <name evidence="2" type="ORF">I595_1347</name>
</gene>
<proteinExistence type="predicted"/>
<protein>
    <submittedName>
        <fullName evidence="2">Uncharacterized protein</fullName>
    </submittedName>
</protein>
<organism evidence="2 3">
    <name type="scientific">Croceitalea dokdonensis DOKDO 023</name>
    <dbReference type="NCBI Taxonomy" id="1300341"/>
    <lineage>
        <taxon>Bacteria</taxon>
        <taxon>Pseudomonadati</taxon>
        <taxon>Bacteroidota</taxon>
        <taxon>Flavobacteriia</taxon>
        <taxon>Flavobacteriales</taxon>
        <taxon>Flavobacteriaceae</taxon>
        <taxon>Croceitalea</taxon>
    </lineage>
</organism>
<dbReference type="Proteomes" id="UP000050280">
    <property type="component" value="Unassembled WGS sequence"/>
</dbReference>
<keyword evidence="1" id="KW-0812">Transmembrane</keyword>
<accession>A0A0P7ALX8</accession>
<keyword evidence="1" id="KW-0472">Membrane</keyword>
<evidence type="ECO:0000313" key="2">
    <source>
        <dbReference type="EMBL" id="KPM32920.1"/>
    </source>
</evidence>
<evidence type="ECO:0000313" key="3">
    <source>
        <dbReference type="Proteomes" id="UP000050280"/>
    </source>
</evidence>
<keyword evidence="1" id="KW-1133">Transmembrane helix</keyword>
<dbReference type="RefSeq" id="WP_054558495.1">
    <property type="nucleotide sequence ID" value="NZ_LDJX01000002.1"/>
</dbReference>